<organism evidence="7 8">
    <name type="scientific">Blattamonas nauphoetae</name>
    <dbReference type="NCBI Taxonomy" id="2049346"/>
    <lineage>
        <taxon>Eukaryota</taxon>
        <taxon>Metamonada</taxon>
        <taxon>Preaxostyla</taxon>
        <taxon>Oxymonadida</taxon>
        <taxon>Blattamonas</taxon>
    </lineage>
</organism>
<dbReference type="SUPFAM" id="SSF90229">
    <property type="entry name" value="CCCH zinc finger"/>
    <property type="match status" value="1"/>
</dbReference>
<protein>
    <recommendedName>
        <fullName evidence="6">C3H1-type domain-containing protein</fullName>
    </recommendedName>
</protein>
<evidence type="ECO:0000256" key="4">
    <source>
        <dbReference type="PROSITE-ProRule" id="PRU00723"/>
    </source>
</evidence>
<evidence type="ECO:0000259" key="6">
    <source>
        <dbReference type="PROSITE" id="PS50103"/>
    </source>
</evidence>
<reference evidence="7 8" key="1">
    <citation type="journal article" date="2022" name="bioRxiv">
        <title>Genomics of Preaxostyla Flagellates Illuminates Evolutionary Transitions and the Path Towards Mitochondrial Loss.</title>
        <authorList>
            <person name="Novak L.V.F."/>
            <person name="Treitli S.C."/>
            <person name="Pyrih J."/>
            <person name="Halakuc P."/>
            <person name="Pipaliya S.V."/>
            <person name="Vacek V."/>
            <person name="Brzon O."/>
            <person name="Soukal P."/>
            <person name="Eme L."/>
            <person name="Dacks J.B."/>
            <person name="Karnkowska A."/>
            <person name="Elias M."/>
            <person name="Hampl V."/>
        </authorList>
    </citation>
    <scope>NUCLEOTIDE SEQUENCE [LARGE SCALE GENOMIC DNA]</scope>
    <source>
        <strain evidence="7">NAU3</strain>
        <tissue evidence="7">Gut</tissue>
    </source>
</reference>
<feature type="domain" description="C3H1-type" evidence="6">
    <location>
        <begin position="221"/>
        <end position="249"/>
    </location>
</feature>
<accession>A0ABQ9XPT4</accession>
<evidence type="ECO:0000313" key="8">
    <source>
        <dbReference type="Proteomes" id="UP001281761"/>
    </source>
</evidence>
<sequence length="280" mass="32260">MNFKEFVPRWKMPQKAQPTKTINSPPPQSNIYVNIETSNPPHGERNENINKSPPLPKRKDTSKDIEDLVMNQDNSDRKVNPSKLSVKIPAFFLDEAVLQQPLCPDAPDTVLPHCCSFTSQSKPGSGFHSLSECPACCTSCREPGDTPAFISQIKREDLCQHDTKLDAFLPPFDPRYGSFDCLSRLIKRLSDAQFHRITGPTWNSKSKQNSKRKMTRKDWFRFHTHPCANWDREGHCRYGNKCMFAHGQEDTLERLLFSPLDERKSDRLPFFKTLTQNYED</sequence>
<evidence type="ECO:0000256" key="1">
    <source>
        <dbReference type="ARBA" id="ARBA00022723"/>
    </source>
</evidence>
<keyword evidence="2 4" id="KW-0863">Zinc-finger</keyword>
<keyword evidence="3 4" id="KW-0862">Zinc</keyword>
<evidence type="ECO:0000256" key="5">
    <source>
        <dbReference type="SAM" id="MobiDB-lite"/>
    </source>
</evidence>
<keyword evidence="8" id="KW-1185">Reference proteome</keyword>
<dbReference type="InterPro" id="IPR036855">
    <property type="entry name" value="Znf_CCCH_sf"/>
</dbReference>
<dbReference type="Proteomes" id="UP001281761">
    <property type="component" value="Unassembled WGS sequence"/>
</dbReference>
<dbReference type="EMBL" id="JARBJD010000099">
    <property type="protein sequence ID" value="KAK2952809.1"/>
    <property type="molecule type" value="Genomic_DNA"/>
</dbReference>
<dbReference type="Pfam" id="PF00642">
    <property type="entry name" value="zf-CCCH"/>
    <property type="match status" value="1"/>
</dbReference>
<feature type="region of interest" description="Disordered" evidence="5">
    <location>
        <begin position="1"/>
        <end position="61"/>
    </location>
</feature>
<feature type="compositionally biased region" description="Polar residues" evidence="5">
    <location>
        <begin position="16"/>
        <end position="40"/>
    </location>
</feature>
<dbReference type="InterPro" id="IPR000571">
    <property type="entry name" value="Znf_CCCH"/>
</dbReference>
<evidence type="ECO:0000313" key="7">
    <source>
        <dbReference type="EMBL" id="KAK2952809.1"/>
    </source>
</evidence>
<dbReference type="PROSITE" id="PS50103">
    <property type="entry name" value="ZF_C3H1"/>
    <property type="match status" value="1"/>
</dbReference>
<gene>
    <name evidence="7" type="ORF">BLNAU_12277</name>
</gene>
<dbReference type="SMART" id="SM00356">
    <property type="entry name" value="ZnF_C3H1"/>
    <property type="match status" value="1"/>
</dbReference>
<keyword evidence="1 4" id="KW-0479">Metal-binding</keyword>
<evidence type="ECO:0000256" key="2">
    <source>
        <dbReference type="ARBA" id="ARBA00022771"/>
    </source>
</evidence>
<evidence type="ECO:0000256" key="3">
    <source>
        <dbReference type="ARBA" id="ARBA00022833"/>
    </source>
</evidence>
<feature type="zinc finger region" description="C3H1-type" evidence="4">
    <location>
        <begin position="221"/>
        <end position="249"/>
    </location>
</feature>
<proteinExistence type="predicted"/>
<dbReference type="Gene3D" id="4.10.1000.10">
    <property type="entry name" value="Zinc finger, CCCH-type"/>
    <property type="match status" value="1"/>
</dbReference>
<comment type="caution">
    <text evidence="7">The sequence shown here is derived from an EMBL/GenBank/DDBJ whole genome shotgun (WGS) entry which is preliminary data.</text>
</comment>
<name>A0ABQ9XPT4_9EUKA</name>